<dbReference type="PANTHER" id="PTHR30086">
    <property type="entry name" value="ARGININE EXPORTER PROTEIN ARGO"/>
    <property type="match status" value="1"/>
</dbReference>
<feature type="transmembrane region" description="Helical" evidence="6">
    <location>
        <begin position="83"/>
        <end position="102"/>
    </location>
</feature>
<proteinExistence type="predicted"/>
<evidence type="ECO:0000256" key="2">
    <source>
        <dbReference type="ARBA" id="ARBA00022475"/>
    </source>
</evidence>
<name>A0A8J3W9X9_PLARO</name>
<dbReference type="RefSeq" id="WP_189241494.1">
    <property type="nucleotide sequence ID" value="NZ_BMQP01000001.1"/>
</dbReference>
<organism evidence="7 8">
    <name type="scientific">Planobispora rosea</name>
    <dbReference type="NCBI Taxonomy" id="35762"/>
    <lineage>
        <taxon>Bacteria</taxon>
        <taxon>Bacillati</taxon>
        <taxon>Actinomycetota</taxon>
        <taxon>Actinomycetes</taxon>
        <taxon>Streptosporangiales</taxon>
        <taxon>Streptosporangiaceae</taxon>
        <taxon>Planobispora</taxon>
    </lineage>
</organism>
<dbReference type="Pfam" id="PF01810">
    <property type="entry name" value="LysE"/>
    <property type="match status" value="1"/>
</dbReference>
<dbReference type="AlphaFoldDB" id="A0A8J3W9X9"/>
<evidence type="ECO:0000256" key="4">
    <source>
        <dbReference type="ARBA" id="ARBA00022989"/>
    </source>
</evidence>
<feature type="transmembrane region" description="Helical" evidence="6">
    <location>
        <begin position="185"/>
        <end position="206"/>
    </location>
</feature>
<comment type="caution">
    <text evidence="7">The sequence shown here is derived from an EMBL/GenBank/DDBJ whole genome shotgun (WGS) entry which is preliminary data.</text>
</comment>
<sequence length="213" mass="21902">MRRFGVQPRTPLPARAAPSSQDRIALLVYCLPPGPVSTEALRLGIRSGARHAWNLLLGSLVGDAVWAVAAVTTGSLSLTAVPFRVVLGLAGIVFLAALAWSAARSALRPEIVSVIEIPPGRALRTGVLLSLATPLALPFWLGVSAQVPAGEAAVFVTGFLAGALVYAVAWIGLSVTGGRLLGPRALRAVNAVAAAGLGYFAVRLTLDTLGLLT</sequence>
<evidence type="ECO:0000256" key="3">
    <source>
        <dbReference type="ARBA" id="ARBA00022692"/>
    </source>
</evidence>
<accession>A0A8J3W9X9</accession>
<dbReference type="GO" id="GO:0005886">
    <property type="term" value="C:plasma membrane"/>
    <property type="evidence" value="ECO:0007669"/>
    <property type="project" value="UniProtKB-SubCell"/>
</dbReference>
<evidence type="ECO:0000256" key="5">
    <source>
        <dbReference type="ARBA" id="ARBA00023136"/>
    </source>
</evidence>
<feature type="transmembrane region" description="Helical" evidence="6">
    <location>
        <begin position="153"/>
        <end position="173"/>
    </location>
</feature>
<feature type="transmembrane region" description="Helical" evidence="6">
    <location>
        <begin position="52"/>
        <end position="71"/>
    </location>
</feature>
<keyword evidence="3 6" id="KW-0812">Transmembrane</keyword>
<comment type="subcellular location">
    <subcellularLocation>
        <location evidence="1">Cell membrane</location>
        <topology evidence="1">Multi-pass membrane protein</topology>
    </subcellularLocation>
</comment>
<dbReference type="GO" id="GO:0015171">
    <property type="term" value="F:amino acid transmembrane transporter activity"/>
    <property type="evidence" value="ECO:0007669"/>
    <property type="project" value="TreeGrafter"/>
</dbReference>
<evidence type="ECO:0000256" key="1">
    <source>
        <dbReference type="ARBA" id="ARBA00004651"/>
    </source>
</evidence>
<keyword evidence="8" id="KW-1185">Reference proteome</keyword>
<gene>
    <name evidence="7" type="ORF">Pro02_05970</name>
</gene>
<dbReference type="Proteomes" id="UP000655044">
    <property type="component" value="Unassembled WGS sequence"/>
</dbReference>
<keyword evidence="2" id="KW-1003">Cell membrane</keyword>
<evidence type="ECO:0000313" key="8">
    <source>
        <dbReference type="Proteomes" id="UP000655044"/>
    </source>
</evidence>
<keyword evidence="4 6" id="KW-1133">Transmembrane helix</keyword>
<dbReference type="InterPro" id="IPR001123">
    <property type="entry name" value="LeuE-type"/>
</dbReference>
<evidence type="ECO:0000256" key="6">
    <source>
        <dbReference type="SAM" id="Phobius"/>
    </source>
</evidence>
<keyword evidence="5 6" id="KW-0472">Membrane</keyword>
<dbReference type="EMBL" id="BOOI01000005">
    <property type="protein sequence ID" value="GIH82189.1"/>
    <property type="molecule type" value="Genomic_DNA"/>
</dbReference>
<protein>
    <submittedName>
        <fullName evidence="7">Uncharacterized protein</fullName>
    </submittedName>
</protein>
<feature type="transmembrane region" description="Helical" evidence="6">
    <location>
        <begin position="122"/>
        <end position="141"/>
    </location>
</feature>
<dbReference type="PANTHER" id="PTHR30086:SF20">
    <property type="entry name" value="ARGININE EXPORTER PROTEIN ARGO-RELATED"/>
    <property type="match status" value="1"/>
</dbReference>
<evidence type="ECO:0000313" key="7">
    <source>
        <dbReference type="EMBL" id="GIH82189.1"/>
    </source>
</evidence>
<reference evidence="7" key="1">
    <citation type="submission" date="2021-01" db="EMBL/GenBank/DDBJ databases">
        <title>Whole genome shotgun sequence of Planobispora rosea NBRC 15558.</title>
        <authorList>
            <person name="Komaki H."/>
            <person name="Tamura T."/>
        </authorList>
    </citation>
    <scope>NUCLEOTIDE SEQUENCE</scope>
    <source>
        <strain evidence="7">NBRC 15558</strain>
    </source>
</reference>